<evidence type="ECO:0000313" key="3">
    <source>
        <dbReference type="Proteomes" id="UP000003922"/>
    </source>
</evidence>
<reference evidence="2" key="1">
    <citation type="submission" date="2004-02" db="EMBL/GenBank/DDBJ databases">
        <authorList>
            <consortium name="DOE Joint Genome Institute"/>
        </authorList>
    </citation>
    <scope>NUCLEOTIDE SEQUENCE [LARGE SCALE GENOMIC DNA]</scope>
    <source>
        <strain evidence="2">WH 8501</strain>
    </source>
</reference>
<proteinExistence type="predicted"/>
<protein>
    <submittedName>
        <fullName evidence="2">Uncharacterized protein</fullName>
    </submittedName>
</protein>
<name>Q4BYR4_CROWT</name>
<keyword evidence="1" id="KW-0812">Transmembrane</keyword>
<keyword evidence="1" id="KW-0472">Membrane</keyword>
<keyword evidence="1" id="KW-1133">Transmembrane helix</keyword>
<dbReference type="AlphaFoldDB" id="Q4BYR4"/>
<evidence type="ECO:0000313" key="2">
    <source>
        <dbReference type="EMBL" id="EAM49045.1"/>
    </source>
</evidence>
<sequence length="119" mass="13939">MIKASIFRTFNPVGHQNKSKKTTATDYSFYVLINNFCKLNLTNCGDLSGVKMIQNKPFLIVFLIIILCFSLLMLGLRFKKEDFSRLVYGVFRSSFIAQFRHNNYQTDYYKKKGREVERG</sequence>
<evidence type="ECO:0000256" key="1">
    <source>
        <dbReference type="SAM" id="Phobius"/>
    </source>
</evidence>
<gene>
    <name evidence="2" type="ORF">CwatDRAFT_1918</name>
</gene>
<keyword evidence="3" id="KW-1185">Reference proteome</keyword>
<organism evidence="2 3">
    <name type="scientific">Crocosphaera watsonii WH 8501</name>
    <dbReference type="NCBI Taxonomy" id="165597"/>
    <lineage>
        <taxon>Bacteria</taxon>
        <taxon>Bacillati</taxon>
        <taxon>Cyanobacteriota</taxon>
        <taxon>Cyanophyceae</taxon>
        <taxon>Oscillatoriophycideae</taxon>
        <taxon>Chroococcales</taxon>
        <taxon>Aphanothecaceae</taxon>
        <taxon>Crocosphaera</taxon>
    </lineage>
</organism>
<comment type="caution">
    <text evidence="2">The sequence shown here is derived from an EMBL/GenBank/DDBJ whole genome shotgun (WGS) entry which is preliminary data.</text>
</comment>
<feature type="transmembrane region" description="Helical" evidence="1">
    <location>
        <begin position="58"/>
        <end position="76"/>
    </location>
</feature>
<reference evidence="2" key="2">
    <citation type="submission" date="2005-06" db="EMBL/GenBank/DDBJ databases">
        <title>Sequencing of the draft genome and assembly of Crocosphaera watsonii WH 8501.</title>
        <authorList>
            <consortium name="US DOE Joint Genome Institute (JGI-PGF)"/>
            <person name="Copeland A."/>
            <person name="Lucas S."/>
            <person name="Lapidus A."/>
            <person name="Barry K."/>
            <person name="Detter C."/>
            <person name="Glavina T."/>
            <person name="Hammon N."/>
            <person name="Israni S."/>
            <person name="Pitluck S."/>
            <person name="Richardson P."/>
        </authorList>
    </citation>
    <scope>NUCLEOTIDE SEQUENCE [LARGE SCALE GENOMIC DNA]</scope>
    <source>
        <strain evidence="2">WH 8501</strain>
    </source>
</reference>
<accession>Q4BYR4</accession>
<dbReference type="EMBL" id="AADV02000096">
    <property type="protein sequence ID" value="EAM49045.1"/>
    <property type="molecule type" value="Genomic_DNA"/>
</dbReference>
<dbReference type="KEGG" id="cwa:CwatDRAFT_1918"/>
<dbReference type="Proteomes" id="UP000003922">
    <property type="component" value="Unassembled WGS sequence"/>
</dbReference>
<reference evidence="2" key="3">
    <citation type="submission" date="2016-12" db="EMBL/GenBank/DDBJ databases">
        <title>Annotation of the draft genome assembly of Crocosphaera watsonii WH 8501.</title>
        <authorList>
            <consortium name="US DOE Joint Genome Institute (JGI-ORNL)"/>
            <person name="Larimer F."/>
            <person name="Land M."/>
        </authorList>
    </citation>
    <scope>NUCLEOTIDE SEQUENCE</scope>
    <source>
        <strain evidence="2">WH 8501</strain>
    </source>
</reference>